<evidence type="ECO:0000313" key="12">
    <source>
        <dbReference type="Proteomes" id="UP001591681"/>
    </source>
</evidence>
<dbReference type="GO" id="GO:0140999">
    <property type="term" value="F:histone H3K4 trimethyltransferase activity"/>
    <property type="evidence" value="ECO:0007669"/>
    <property type="project" value="UniProtKB-EC"/>
</dbReference>
<evidence type="ECO:0000313" key="11">
    <source>
        <dbReference type="EMBL" id="KAL2098592.1"/>
    </source>
</evidence>
<evidence type="ECO:0000256" key="1">
    <source>
        <dbReference type="ARBA" id="ARBA00012182"/>
    </source>
</evidence>
<keyword evidence="12" id="KW-1185">Reference proteome</keyword>
<evidence type="ECO:0000256" key="7">
    <source>
        <dbReference type="ARBA" id="ARBA00047571"/>
    </source>
</evidence>
<dbReference type="GO" id="GO:0008270">
    <property type="term" value="F:zinc ion binding"/>
    <property type="evidence" value="ECO:0007669"/>
    <property type="project" value="UniProtKB-KW"/>
</dbReference>
<protein>
    <recommendedName>
        <fullName evidence="1">[histone H3]-lysine(4) N-trimethyltransferase</fullName>
        <ecNumber evidence="1">2.1.1.354</ecNumber>
    </recommendedName>
</protein>
<evidence type="ECO:0000256" key="2">
    <source>
        <dbReference type="ARBA" id="ARBA00022603"/>
    </source>
</evidence>
<dbReference type="PANTHER" id="PTHR12197:SF288">
    <property type="entry name" value="HISTONE-LYSINE N-METHYLTRANSFERASE SMYD3"/>
    <property type="match status" value="1"/>
</dbReference>
<reference evidence="11 12" key="1">
    <citation type="submission" date="2024-09" db="EMBL/GenBank/DDBJ databases">
        <title>A chromosome-level genome assembly of Gray's grenadier anchovy, Coilia grayii.</title>
        <authorList>
            <person name="Fu Z."/>
        </authorList>
    </citation>
    <scope>NUCLEOTIDE SEQUENCE [LARGE SCALE GENOMIC DNA]</scope>
    <source>
        <strain evidence="11">G4</strain>
        <tissue evidence="11">Muscle</tissue>
    </source>
</reference>
<dbReference type="Gene3D" id="1.10.220.160">
    <property type="match status" value="1"/>
</dbReference>
<keyword evidence="4" id="KW-0479">Metal-binding</keyword>
<name>A0ABD1KHJ4_9TELE</name>
<organism evidence="11 12">
    <name type="scientific">Coilia grayii</name>
    <name type="common">Gray's grenadier anchovy</name>
    <dbReference type="NCBI Taxonomy" id="363190"/>
    <lineage>
        <taxon>Eukaryota</taxon>
        <taxon>Metazoa</taxon>
        <taxon>Chordata</taxon>
        <taxon>Craniata</taxon>
        <taxon>Vertebrata</taxon>
        <taxon>Euteleostomi</taxon>
        <taxon>Actinopterygii</taxon>
        <taxon>Neopterygii</taxon>
        <taxon>Teleostei</taxon>
        <taxon>Clupei</taxon>
        <taxon>Clupeiformes</taxon>
        <taxon>Clupeoidei</taxon>
        <taxon>Engraulidae</taxon>
        <taxon>Coilinae</taxon>
        <taxon>Coilia</taxon>
    </lineage>
</organism>
<comment type="caution">
    <text evidence="11">The sequence shown here is derived from an EMBL/GenBank/DDBJ whole genome shotgun (WGS) entry which is preliminary data.</text>
</comment>
<dbReference type="GO" id="GO:0032259">
    <property type="term" value="P:methylation"/>
    <property type="evidence" value="ECO:0007669"/>
    <property type="project" value="UniProtKB-KW"/>
</dbReference>
<dbReference type="InterPro" id="IPR002893">
    <property type="entry name" value="Znf_MYND"/>
</dbReference>
<dbReference type="PANTHER" id="PTHR12197">
    <property type="entry name" value="HISTONE-LYSINE N-METHYLTRANSFERASE SMYD"/>
    <property type="match status" value="1"/>
</dbReference>
<keyword evidence="2" id="KW-0489">Methyltransferase</keyword>
<evidence type="ECO:0000256" key="9">
    <source>
        <dbReference type="SAM" id="MobiDB-lite"/>
    </source>
</evidence>
<gene>
    <name evidence="11" type="ORF">ACEWY4_005072</name>
</gene>
<dbReference type="Gene3D" id="6.10.140.2220">
    <property type="match status" value="1"/>
</dbReference>
<keyword evidence="3" id="KW-0949">S-adenosyl-L-methionine</keyword>
<dbReference type="Pfam" id="PF01753">
    <property type="entry name" value="zf-MYND"/>
    <property type="match status" value="1"/>
</dbReference>
<dbReference type="InterPro" id="IPR050869">
    <property type="entry name" value="H3K4_H4K5_MeTrfase"/>
</dbReference>
<evidence type="ECO:0000259" key="10">
    <source>
        <dbReference type="PROSITE" id="PS50865"/>
    </source>
</evidence>
<dbReference type="EMBL" id="JBHFQA010000005">
    <property type="protein sequence ID" value="KAL2098592.1"/>
    <property type="molecule type" value="Genomic_DNA"/>
</dbReference>
<dbReference type="AlphaFoldDB" id="A0ABD1KHJ4"/>
<evidence type="ECO:0000256" key="3">
    <source>
        <dbReference type="ARBA" id="ARBA00022691"/>
    </source>
</evidence>
<proteinExistence type="predicted"/>
<feature type="compositionally biased region" description="Basic and acidic residues" evidence="9">
    <location>
        <begin position="89"/>
        <end position="99"/>
    </location>
</feature>
<feature type="region of interest" description="Disordered" evidence="9">
    <location>
        <begin position="75"/>
        <end position="99"/>
    </location>
</feature>
<dbReference type="Proteomes" id="UP001591681">
    <property type="component" value="Unassembled WGS sequence"/>
</dbReference>
<evidence type="ECO:0000256" key="8">
    <source>
        <dbReference type="PROSITE-ProRule" id="PRU00134"/>
    </source>
</evidence>
<dbReference type="SUPFAM" id="SSF144232">
    <property type="entry name" value="HIT/MYND zinc finger-like"/>
    <property type="match status" value="1"/>
</dbReference>
<keyword evidence="2" id="KW-0808">Transferase</keyword>
<keyword evidence="6" id="KW-0862">Zinc</keyword>
<evidence type="ECO:0000256" key="5">
    <source>
        <dbReference type="ARBA" id="ARBA00022771"/>
    </source>
</evidence>
<evidence type="ECO:0000256" key="4">
    <source>
        <dbReference type="ARBA" id="ARBA00022723"/>
    </source>
</evidence>
<dbReference type="PROSITE" id="PS50865">
    <property type="entry name" value="ZF_MYND_2"/>
    <property type="match status" value="1"/>
</dbReference>
<feature type="domain" description="MYND-type" evidence="10">
    <location>
        <begin position="16"/>
        <end position="52"/>
    </location>
</feature>
<evidence type="ECO:0000256" key="6">
    <source>
        <dbReference type="ARBA" id="ARBA00022833"/>
    </source>
</evidence>
<keyword evidence="5 8" id="KW-0863">Zinc-finger</keyword>
<sequence>MAVITVTTGLAGGFDVRSCRAESLLRCSQCKTARYCNAQCQKQGWSEHKGECSHLKSLQPRIPPDSVRLAARILQTDSTQNAPGELYSLEEHQSPVEHR</sequence>
<comment type="catalytic activity">
    <reaction evidence="7">
        <text>L-lysyl(4)-[histone H3] + 3 S-adenosyl-L-methionine = N(6),N(6),N(6)-trimethyl-L-lysyl(4)-[histone H3] + 3 S-adenosyl-L-homocysteine + 3 H(+)</text>
        <dbReference type="Rhea" id="RHEA:60260"/>
        <dbReference type="Rhea" id="RHEA-COMP:15537"/>
        <dbReference type="Rhea" id="RHEA-COMP:15547"/>
        <dbReference type="ChEBI" id="CHEBI:15378"/>
        <dbReference type="ChEBI" id="CHEBI:29969"/>
        <dbReference type="ChEBI" id="CHEBI:57856"/>
        <dbReference type="ChEBI" id="CHEBI:59789"/>
        <dbReference type="ChEBI" id="CHEBI:61961"/>
        <dbReference type="EC" id="2.1.1.354"/>
    </reaction>
</comment>
<dbReference type="EC" id="2.1.1.354" evidence="1"/>
<accession>A0ABD1KHJ4</accession>